<evidence type="ECO:0000259" key="2">
    <source>
        <dbReference type="Pfam" id="PF13249"/>
    </source>
</evidence>
<dbReference type="AlphaFoldDB" id="A0AAW5EXR4"/>
<dbReference type="Gene3D" id="1.50.10.20">
    <property type="match status" value="1"/>
</dbReference>
<dbReference type="InterPro" id="IPR032697">
    <property type="entry name" value="SQ_cyclase_N"/>
</dbReference>
<reference evidence="3" key="1">
    <citation type="journal article" date="2021" name="Polymers (Basel)">
        <title>Highly Stretchable Bacterial Cellulose Produced by Komagataeibacter hansenii SI1.</title>
        <authorList>
            <person name="Cielecka I."/>
            <person name="Ryngajllo M."/>
            <person name="Maniukiewicz W."/>
            <person name="Bielecki S."/>
        </authorList>
    </citation>
    <scope>NUCLEOTIDE SEQUENCE</scope>
    <source>
        <strain evidence="3">SI1</strain>
    </source>
</reference>
<gene>
    <name evidence="3" type="ORF">K1W68_16630</name>
</gene>
<feature type="region of interest" description="Disordered" evidence="1">
    <location>
        <begin position="1"/>
        <end position="40"/>
    </location>
</feature>
<protein>
    <submittedName>
        <fullName evidence="3">Squalene--hopene cyclase</fullName>
    </submittedName>
</protein>
<evidence type="ECO:0000256" key="1">
    <source>
        <dbReference type="SAM" id="MobiDB-lite"/>
    </source>
</evidence>
<feature type="non-terminal residue" evidence="3">
    <location>
        <position position="153"/>
    </location>
</feature>
<dbReference type="Proteomes" id="UP001202887">
    <property type="component" value="Unassembled WGS sequence"/>
</dbReference>
<proteinExistence type="predicted"/>
<evidence type="ECO:0000313" key="3">
    <source>
        <dbReference type="EMBL" id="MCJ8355586.1"/>
    </source>
</evidence>
<name>A0AAW5EXR4_NOVHA</name>
<reference evidence="3" key="2">
    <citation type="submission" date="2022-03" db="EMBL/GenBank/DDBJ databases">
        <authorList>
            <person name="Ryngajllo M."/>
            <person name="Jacek P."/>
            <person name="Kubiak K."/>
        </authorList>
    </citation>
    <scope>NUCLEOTIDE SEQUENCE</scope>
    <source>
        <strain evidence="3">SI1</strain>
    </source>
</reference>
<feature type="domain" description="Squalene cyclase N-terminal" evidence="2">
    <location>
        <begin position="47"/>
        <end position="153"/>
    </location>
</feature>
<sequence>MAKRTETITAPRKKTPASTRSRAAGPARTPRPATDAPLDRDELDQAVTRAHGALGRRQADDGHWVFDLEADATIPAEYVLLEHYLDRINPELEQRIGVYLRRIQGDHGGWPLYQDGKFDLSASVKAYFALKALGDSVNAPHMVRARQAILDHG</sequence>
<feature type="compositionally biased region" description="Low complexity" evidence="1">
    <location>
        <begin position="16"/>
        <end position="36"/>
    </location>
</feature>
<dbReference type="EMBL" id="JAIBCX010000233">
    <property type="protein sequence ID" value="MCJ8355586.1"/>
    <property type="molecule type" value="Genomic_DNA"/>
</dbReference>
<comment type="caution">
    <text evidence="3">The sequence shown here is derived from an EMBL/GenBank/DDBJ whole genome shotgun (WGS) entry which is preliminary data.</text>
</comment>
<organism evidence="3 4">
    <name type="scientific">Novacetimonas hansenii</name>
    <name type="common">Komagataeibacter hansenii</name>
    <dbReference type="NCBI Taxonomy" id="436"/>
    <lineage>
        <taxon>Bacteria</taxon>
        <taxon>Pseudomonadati</taxon>
        <taxon>Pseudomonadota</taxon>
        <taxon>Alphaproteobacteria</taxon>
        <taxon>Acetobacterales</taxon>
        <taxon>Acetobacteraceae</taxon>
        <taxon>Novacetimonas</taxon>
    </lineage>
</organism>
<dbReference type="Pfam" id="PF13249">
    <property type="entry name" value="SQHop_cyclase_N"/>
    <property type="match status" value="1"/>
</dbReference>
<accession>A0AAW5EXR4</accession>
<dbReference type="SUPFAM" id="SSF81853">
    <property type="entry name" value="Family 10 polysaccharide lyase"/>
    <property type="match status" value="1"/>
</dbReference>
<evidence type="ECO:0000313" key="4">
    <source>
        <dbReference type="Proteomes" id="UP001202887"/>
    </source>
</evidence>